<dbReference type="PROSITE" id="PS50110">
    <property type="entry name" value="RESPONSE_REGULATORY"/>
    <property type="match status" value="1"/>
</dbReference>
<feature type="domain" description="Histidine kinase" evidence="9">
    <location>
        <begin position="318"/>
        <end position="531"/>
    </location>
</feature>
<dbReference type="Pfam" id="PF00512">
    <property type="entry name" value="HisKA"/>
    <property type="match status" value="1"/>
</dbReference>
<name>A0ABV2Q9M8_9BURK</name>
<sequence>MRHIFLRTRMLRMRPLGQQPRKHETQSIQRGSHHDQSFYPPGVPHIKTDLEHCVAREGPASRPVEEPHAWCVQSHWKAPERRTPSSGDLYDIVNMPLPPAVAERVLASKVEAQARTDRDARWLETTVNALVAIFFYWQTGSWLVFLWVGLRAPTHLIGLWISNGYRADPEREQHSDRWARRFTTSTALDSTLWGLACWLLPPAGSPLLHGLLVILIGVASSAAVYGTQLWPIVLGWVLPMNIGLLTALLWQGQPLFLFMFACAAINLGIVLYFGRQQQQLMTQTLMTRFEKEDLANQLVQQVKIAHQASEDKTRFLAAASHDLRQPMHAITLFGAVLEKELAGHPQHANAQRLMRAADALSASLGTMLDTSRLDAGAIEPTVAPVALNTILRSLSQTFVADAEQRGLQLRMRATPLWVHTDADLLQRMLSNLIENALKYTPEGGVLVVARARNQEVWIDVVDTGIGIAAEHQEPIFAEFYQVDNAGRDRSRGLGMGLSIVRRLSNLLGHPVHLKSRPERGSRFRVVLPAAPAQPHALPPPPVSAALNATFSTASGARVLLLEDEADIAQAMHVLLSSYGVDLVHATTTEQAQRLLEQGQVDRNSFHAMICDLRLADGVDGLDFALSLSQRGLIPPPTLLITGETAPAPLQRVRQAGMPVLFKPVTASDLLEALSPLLEARRT</sequence>
<dbReference type="Gene3D" id="1.10.287.130">
    <property type="match status" value="1"/>
</dbReference>
<dbReference type="Pfam" id="PF02518">
    <property type="entry name" value="HATPase_c"/>
    <property type="match status" value="1"/>
</dbReference>
<feature type="transmembrane region" description="Helical" evidence="8">
    <location>
        <begin position="207"/>
        <end position="225"/>
    </location>
</feature>
<dbReference type="InterPro" id="IPR036890">
    <property type="entry name" value="HATPase_C_sf"/>
</dbReference>
<dbReference type="SMART" id="SM00388">
    <property type="entry name" value="HisKA"/>
    <property type="match status" value="1"/>
</dbReference>
<dbReference type="Gene3D" id="3.40.50.2300">
    <property type="match status" value="1"/>
</dbReference>
<dbReference type="PANTHER" id="PTHR43711:SF1">
    <property type="entry name" value="HISTIDINE KINASE 1"/>
    <property type="match status" value="1"/>
</dbReference>
<feature type="modified residue" description="4-aspartylphosphate" evidence="7">
    <location>
        <position position="611"/>
    </location>
</feature>
<evidence type="ECO:0000313" key="12">
    <source>
        <dbReference type="Proteomes" id="UP001549320"/>
    </source>
</evidence>
<dbReference type="PROSITE" id="PS50109">
    <property type="entry name" value="HIS_KIN"/>
    <property type="match status" value="1"/>
</dbReference>
<keyword evidence="8" id="KW-1133">Transmembrane helix</keyword>
<dbReference type="SUPFAM" id="SSF47384">
    <property type="entry name" value="Homodimeric domain of signal transducing histidine kinase"/>
    <property type="match status" value="1"/>
</dbReference>
<dbReference type="Proteomes" id="UP001549320">
    <property type="component" value="Unassembled WGS sequence"/>
</dbReference>
<dbReference type="InterPro" id="IPR050736">
    <property type="entry name" value="Sensor_HK_Regulatory"/>
</dbReference>
<dbReference type="EC" id="2.7.13.3" evidence="2"/>
<dbReference type="PANTHER" id="PTHR43711">
    <property type="entry name" value="TWO-COMPONENT HISTIDINE KINASE"/>
    <property type="match status" value="1"/>
</dbReference>
<reference evidence="11 12" key="1">
    <citation type="submission" date="2024-06" db="EMBL/GenBank/DDBJ databases">
        <title>Sorghum-associated microbial communities from plants grown in Nebraska, USA.</title>
        <authorList>
            <person name="Schachtman D."/>
        </authorList>
    </citation>
    <scope>NUCLEOTIDE SEQUENCE [LARGE SCALE GENOMIC DNA]</scope>
    <source>
        <strain evidence="11 12">2709</strain>
    </source>
</reference>
<evidence type="ECO:0000256" key="8">
    <source>
        <dbReference type="SAM" id="Phobius"/>
    </source>
</evidence>
<dbReference type="SUPFAM" id="SSF52172">
    <property type="entry name" value="CheY-like"/>
    <property type="match status" value="1"/>
</dbReference>
<feature type="transmembrane region" description="Helical" evidence="8">
    <location>
        <begin position="232"/>
        <end position="250"/>
    </location>
</feature>
<dbReference type="PRINTS" id="PR00344">
    <property type="entry name" value="BCTRLSENSOR"/>
</dbReference>
<keyword evidence="4" id="KW-0808">Transferase</keyword>
<keyword evidence="3 7" id="KW-0597">Phosphoprotein</keyword>
<evidence type="ECO:0000256" key="1">
    <source>
        <dbReference type="ARBA" id="ARBA00000085"/>
    </source>
</evidence>
<dbReference type="SUPFAM" id="SSF55874">
    <property type="entry name" value="ATPase domain of HSP90 chaperone/DNA topoisomerase II/histidine kinase"/>
    <property type="match status" value="1"/>
</dbReference>
<protein>
    <recommendedName>
        <fullName evidence="2">histidine kinase</fullName>
        <ecNumber evidence="2">2.7.13.3</ecNumber>
    </recommendedName>
</protein>
<proteinExistence type="predicted"/>
<dbReference type="InterPro" id="IPR036097">
    <property type="entry name" value="HisK_dim/P_sf"/>
</dbReference>
<evidence type="ECO:0000313" key="11">
    <source>
        <dbReference type="EMBL" id="MET4577578.1"/>
    </source>
</evidence>
<dbReference type="InterPro" id="IPR011006">
    <property type="entry name" value="CheY-like_superfamily"/>
</dbReference>
<keyword evidence="8" id="KW-0812">Transmembrane</keyword>
<dbReference type="InterPro" id="IPR004358">
    <property type="entry name" value="Sig_transdc_His_kin-like_C"/>
</dbReference>
<dbReference type="CDD" id="cd00075">
    <property type="entry name" value="HATPase"/>
    <property type="match status" value="1"/>
</dbReference>
<feature type="domain" description="Response regulatory" evidence="10">
    <location>
        <begin position="557"/>
        <end position="677"/>
    </location>
</feature>
<evidence type="ECO:0000259" key="10">
    <source>
        <dbReference type="PROSITE" id="PS50110"/>
    </source>
</evidence>
<comment type="catalytic activity">
    <reaction evidence="1">
        <text>ATP + protein L-histidine = ADP + protein N-phospho-L-histidine.</text>
        <dbReference type="EC" id="2.7.13.3"/>
    </reaction>
</comment>
<gene>
    <name evidence="11" type="ORF">ABIE13_002689</name>
</gene>
<keyword evidence="6" id="KW-0902">Two-component regulatory system</keyword>
<comment type="caution">
    <text evidence="11">The sequence shown here is derived from an EMBL/GenBank/DDBJ whole genome shotgun (WGS) entry which is preliminary data.</text>
</comment>
<keyword evidence="8" id="KW-0472">Membrane</keyword>
<accession>A0ABV2Q9M8</accession>
<feature type="transmembrane region" description="Helical" evidence="8">
    <location>
        <begin position="122"/>
        <end position="138"/>
    </location>
</feature>
<dbReference type="InterPro" id="IPR003661">
    <property type="entry name" value="HisK_dim/P_dom"/>
</dbReference>
<dbReference type="InterPro" id="IPR005467">
    <property type="entry name" value="His_kinase_dom"/>
</dbReference>
<organism evidence="11 12">
    <name type="scientific">Ottowia thiooxydans</name>
    <dbReference type="NCBI Taxonomy" id="219182"/>
    <lineage>
        <taxon>Bacteria</taxon>
        <taxon>Pseudomonadati</taxon>
        <taxon>Pseudomonadota</taxon>
        <taxon>Betaproteobacteria</taxon>
        <taxon>Burkholderiales</taxon>
        <taxon>Comamonadaceae</taxon>
        <taxon>Ottowia</taxon>
    </lineage>
</organism>
<evidence type="ECO:0000259" key="9">
    <source>
        <dbReference type="PROSITE" id="PS50109"/>
    </source>
</evidence>
<dbReference type="Pfam" id="PF00072">
    <property type="entry name" value="Response_reg"/>
    <property type="match status" value="1"/>
</dbReference>
<evidence type="ECO:0000256" key="5">
    <source>
        <dbReference type="ARBA" id="ARBA00022777"/>
    </source>
</evidence>
<evidence type="ECO:0000256" key="7">
    <source>
        <dbReference type="PROSITE-ProRule" id="PRU00169"/>
    </source>
</evidence>
<evidence type="ECO:0000256" key="2">
    <source>
        <dbReference type="ARBA" id="ARBA00012438"/>
    </source>
</evidence>
<dbReference type="CDD" id="cd00082">
    <property type="entry name" value="HisKA"/>
    <property type="match status" value="1"/>
</dbReference>
<dbReference type="InterPro" id="IPR003594">
    <property type="entry name" value="HATPase_dom"/>
</dbReference>
<dbReference type="SMART" id="SM00387">
    <property type="entry name" value="HATPase_c"/>
    <property type="match status" value="1"/>
</dbReference>
<feature type="transmembrane region" description="Helical" evidence="8">
    <location>
        <begin position="256"/>
        <end position="274"/>
    </location>
</feature>
<keyword evidence="12" id="KW-1185">Reference proteome</keyword>
<evidence type="ECO:0000256" key="3">
    <source>
        <dbReference type="ARBA" id="ARBA00022553"/>
    </source>
</evidence>
<keyword evidence="5" id="KW-0418">Kinase</keyword>
<evidence type="ECO:0000256" key="6">
    <source>
        <dbReference type="ARBA" id="ARBA00023012"/>
    </source>
</evidence>
<dbReference type="InterPro" id="IPR001789">
    <property type="entry name" value="Sig_transdc_resp-reg_receiver"/>
</dbReference>
<dbReference type="EMBL" id="JBEPSH010000005">
    <property type="protein sequence ID" value="MET4577578.1"/>
    <property type="molecule type" value="Genomic_DNA"/>
</dbReference>
<dbReference type="Gene3D" id="3.30.565.10">
    <property type="entry name" value="Histidine kinase-like ATPase, C-terminal domain"/>
    <property type="match status" value="1"/>
</dbReference>
<dbReference type="SMART" id="SM00448">
    <property type="entry name" value="REC"/>
    <property type="match status" value="1"/>
</dbReference>
<evidence type="ECO:0000256" key="4">
    <source>
        <dbReference type="ARBA" id="ARBA00022679"/>
    </source>
</evidence>